<evidence type="ECO:0000313" key="9">
    <source>
        <dbReference type="EnsemblMetazoa" id="CPIJ002787-PA"/>
    </source>
</evidence>
<evidence type="ECO:0000256" key="2">
    <source>
        <dbReference type="ARBA" id="ARBA00022487"/>
    </source>
</evidence>
<dbReference type="InParanoid" id="B0W8A9"/>
<dbReference type="OMA" id="HSTPIVN"/>
<organism>
    <name type="scientific">Culex quinquefasciatus</name>
    <name type="common">Southern house mosquito</name>
    <name type="synonym">Culex pungens</name>
    <dbReference type="NCBI Taxonomy" id="7176"/>
    <lineage>
        <taxon>Eukaryota</taxon>
        <taxon>Metazoa</taxon>
        <taxon>Ecdysozoa</taxon>
        <taxon>Arthropoda</taxon>
        <taxon>Hexapoda</taxon>
        <taxon>Insecta</taxon>
        <taxon>Pterygota</taxon>
        <taxon>Neoptera</taxon>
        <taxon>Endopterygota</taxon>
        <taxon>Diptera</taxon>
        <taxon>Nematocera</taxon>
        <taxon>Culicoidea</taxon>
        <taxon>Culicidae</taxon>
        <taxon>Culicinae</taxon>
        <taxon>Culicini</taxon>
        <taxon>Culex</taxon>
        <taxon>Culex</taxon>
    </lineage>
</organism>
<name>B0W8A9_CULQU</name>
<evidence type="ECO:0000259" key="7">
    <source>
        <dbReference type="Pfam" id="PF00135"/>
    </source>
</evidence>
<protein>
    <recommendedName>
        <fullName evidence="6">Carboxylic ester hydrolase</fullName>
        <ecNumber evidence="6">3.1.1.-</ecNumber>
    </recommendedName>
</protein>
<evidence type="ECO:0000256" key="1">
    <source>
        <dbReference type="ARBA" id="ARBA00005964"/>
    </source>
</evidence>
<keyword evidence="5" id="KW-0325">Glycoprotein</keyword>
<keyword evidence="6" id="KW-0732">Signal</keyword>
<dbReference type="InterPro" id="IPR019826">
    <property type="entry name" value="Carboxylesterase_B_AS"/>
</dbReference>
<comment type="similarity">
    <text evidence="1 6">Belongs to the type-B carboxylesterase/lipase family.</text>
</comment>
<feature type="signal peptide" evidence="6">
    <location>
        <begin position="1"/>
        <end position="19"/>
    </location>
</feature>
<keyword evidence="4" id="KW-1015">Disulfide bond</keyword>
<dbReference type="EC" id="3.1.1.-" evidence="6"/>
<accession>B0W8A9</accession>
<dbReference type="VEuPathDB" id="VectorBase:CQUJHB010532"/>
<keyword evidence="3 6" id="KW-0378">Hydrolase</keyword>
<dbReference type="ESTHER" id="culqu-b0w8a9">
    <property type="family name" value="Carb_B_Arthropoda"/>
</dbReference>
<feature type="chain" id="PRO_5011325937" description="Carboxylic ester hydrolase" evidence="6">
    <location>
        <begin position="20"/>
        <end position="570"/>
    </location>
</feature>
<dbReference type="GO" id="GO:0052689">
    <property type="term" value="F:carboxylic ester hydrolase activity"/>
    <property type="evidence" value="ECO:0007669"/>
    <property type="project" value="UniProtKB-KW"/>
</dbReference>
<dbReference type="EnsemblMetazoa" id="CPIJ002787-RA">
    <property type="protein sequence ID" value="CPIJ002787-PA"/>
    <property type="gene ID" value="CPIJ002787"/>
</dbReference>
<dbReference type="PANTHER" id="PTHR43142:SF1">
    <property type="entry name" value="CARBOXYLIC ESTER HYDROLASE"/>
    <property type="match status" value="1"/>
</dbReference>
<dbReference type="Gene3D" id="3.40.50.1820">
    <property type="entry name" value="alpha/beta hydrolase"/>
    <property type="match status" value="1"/>
</dbReference>
<evidence type="ECO:0000256" key="4">
    <source>
        <dbReference type="ARBA" id="ARBA00023157"/>
    </source>
</evidence>
<evidence type="ECO:0000256" key="3">
    <source>
        <dbReference type="ARBA" id="ARBA00022801"/>
    </source>
</evidence>
<sequence>MWLLIVASICWNLPLPSNAQHSTPIVNIQGLGSVQGSIGHTTWTSRTIYQFQGIPYAQSPVGTLRFQPPVKRPGWTGTLDVSQPSVHCPQITDQYTNVENEDCLTLSVYSNNLDEVRPVMVWIHGGWFFAGGANEYHPNYLLEADIVLVVIQYRLGPLGFLSLLNDRIPGNVGILDAIMALEWVQQHIGHFGGNAKQVTVFGESAGSAAVSALLHSPLVQNRPEPLFQRAILQSGSVFSPWAMCDSPVQGSMDIARRTGCTDETTVEQCLQQAPLINLLQAFENHRTDTIKSDGYPSVAGTCVVVGGPSGLFPQHPKHYLGSAPKNITIMAGTTSQDGMFLLDEISKLQPESLHTAKTSYGLMQFIRLLQEKFGQTKLDGTLETYQIMGSFLKSEVDQAQWKDVVPGLIDICGNHGIKGPVLTDVHAVSAVNPENVYLYSFDFYSERPRADPSFPFPHEGVVEHAEDLYYLFPWTELNERETKMAKTMVRLWSSFATVGIPAARDVPYWPTADRLYGPYLKINEVCEQRNYYLNEFFATSEKFRVYGRGSSQCGISVITVVLLVLISRLL</sequence>
<keyword evidence="10" id="KW-1185">Reference proteome</keyword>
<dbReference type="Pfam" id="PF00135">
    <property type="entry name" value="COesterase"/>
    <property type="match status" value="1"/>
</dbReference>
<evidence type="ECO:0000313" key="10">
    <source>
        <dbReference type="Proteomes" id="UP000002320"/>
    </source>
</evidence>
<dbReference type="InterPro" id="IPR002018">
    <property type="entry name" value="CarbesteraseB"/>
</dbReference>
<evidence type="ECO:0000313" key="8">
    <source>
        <dbReference type="EMBL" id="EDS38838.1"/>
    </source>
</evidence>
<dbReference type="InterPro" id="IPR029058">
    <property type="entry name" value="AB_hydrolase_fold"/>
</dbReference>
<dbReference type="VEuPathDB" id="VectorBase:CPIJ002787"/>
<dbReference type="AlphaFoldDB" id="B0W8A9"/>
<dbReference type="PROSITE" id="PS00122">
    <property type="entry name" value="CARBOXYLESTERASE_B_1"/>
    <property type="match status" value="1"/>
</dbReference>
<feature type="domain" description="Carboxylesterase type B" evidence="7">
    <location>
        <begin position="23"/>
        <end position="527"/>
    </location>
</feature>
<dbReference type="PANTHER" id="PTHR43142">
    <property type="entry name" value="CARBOXYLIC ESTER HYDROLASE"/>
    <property type="match status" value="1"/>
</dbReference>
<dbReference type="KEGG" id="cqu:CpipJ_CPIJ002787"/>
<proteinExistence type="inferred from homology"/>
<dbReference type="eggNOG" id="KOG1516">
    <property type="taxonomic scope" value="Eukaryota"/>
</dbReference>
<keyword evidence="2" id="KW-0719">Serine esterase</keyword>
<dbReference type="HOGENOM" id="CLU_006586_13_2_1"/>
<dbReference type="OrthoDB" id="3200163at2759"/>
<reference evidence="8" key="1">
    <citation type="submission" date="2007-03" db="EMBL/GenBank/DDBJ databases">
        <title>Annotation of Culex pipiens quinquefasciatus.</title>
        <authorList>
            <consortium name="The Broad Institute Genome Sequencing Platform"/>
            <person name="Atkinson P.W."/>
            <person name="Hemingway J."/>
            <person name="Christensen B.M."/>
            <person name="Higgs S."/>
            <person name="Kodira C."/>
            <person name="Hannick L."/>
            <person name="Megy K."/>
            <person name="O'Leary S."/>
            <person name="Pearson M."/>
            <person name="Haas B.J."/>
            <person name="Mauceli E."/>
            <person name="Wortman J.R."/>
            <person name="Lee N.H."/>
            <person name="Guigo R."/>
            <person name="Stanke M."/>
            <person name="Alvarado L."/>
            <person name="Amedeo P."/>
            <person name="Antoine C.H."/>
            <person name="Arensburger P."/>
            <person name="Bidwell S.L."/>
            <person name="Crawford M."/>
            <person name="Camaro F."/>
            <person name="Devon K."/>
            <person name="Engels R."/>
            <person name="Hammond M."/>
            <person name="Howarth C."/>
            <person name="Koehrsen M."/>
            <person name="Lawson D."/>
            <person name="Montgomery P."/>
            <person name="Nene V."/>
            <person name="Nusbaum C."/>
            <person name="Puiu D."/>
            <person name="Romero-Severson J."/>
            <person name="Severson D.W."/>
            <person name="Shumway M."/>
            <person name="Sisk P."/>
            <person name="Stolte C."/>
            <person name="Zeng Q."/>
            <person name="Eisenstadt E."/>
            <person name="Fraser-Liggett C."/>
            <person name="Strausberg R."/>
            <person name="Galagan J."/>
            <person name="Birren B."/>
            <person name="Collins F.H."/>
        </authorList>
    </citation>
    <scope>NUCLEOTIDE SEQUENCE [LARGE SCALE GENOMIC DNA]</scope>
    <source>
        <strain evidence="8">JHB</strain>
    </source>
</reference>
<evidence type="ECO:0000256" key="6">
    <source>
        <dbReference type="RuleBase" id="RU361235"/>
    </source>
</evidence>
<dbReference type="EMBL" id="DS231858">
    <property type="protein sequence ID" value="EDS38838.1"/>
    <property type="molecule type" value="Genomic_DNA"/>
</dbReference>
<evidence type="ECO:0000256" key="5">
    <source>
        <dbReference type="ARBA" id="ARBA00023180"/>
    </source>
</evidence>
<dbReference type="SUPFAM" id="SSF53474">
    <property type="entry name" value="alpha/beta-Hydrolases"/>
    <property type="match status" value="1"/>
</dbReference>
<reference evidence="9" key="2">
    <citation type="submission" date="2020-05" db="UniProtKB">
        <authorList>
            <consortium name="EnsemblMetazoa"/>
        </authorList>
    </citation>
    <scope>IDENTIFICATION</scope>
    <source>
        <strain evidence="9">JHB</strain>
    </source>
</reference>
<dbReference type="Proteomes" id="UP000002320">
    <property type="component" value="Unassembled WGS sequence"/>
</dbReference>
<gene>
    <name evidence="9" type="primary">6034654</name>
    <name evidence="8" type="ORF">CpipJ_CPIJ002787</name>
</gene>